<comment type="caution">
    <text evidence="2">The sequence shown here is derived from an EMBL/GenBank/DDBJ whole genome shotgun (WGS) entry which is preliminary data.</text>
</comment>
<dbReference type="EMBL" id="BLXT01003580">
    <property type="protein sequence ID" value="GFO02452.1"/>
    <property type="molecule type" value="Genomic_DNA"/>
</dbReference>
<evidence type="ECO:0008006" key="4">
    <source>
        <dbReference type="Google" id="ProtNLM"/>
    </source>
</evidence>
<dbReference type="AlphaFoldDB" id="A0AAV4A5C8"/>
<reference evidence="2 3" key="1">
    <citation type="journal article" date="2021" name="Elife">
        <title>Chloroplast acquisition without the gene transfer in kleptoplastic sea slugs, Plakobranchus ocellatus.</title>
        <authorList>
            <person name="Maeda T."/>
            <person name="Takahashi S."/>
            <person name="Yoshida T."/>
            <person name="Shimamura S."/>
            <person name="Takaki Y."/>
            <person name="Nagai Y."/>
            <person name="Toyoda A."/>
            <person name="Suzuki Y."/>
            <person name="Arimoto A."/>
            <person name="Ishii H."/>
            <person name="Satoh N."/>
            <person name="Nishiyama T."/>
            <person name="Hasebe M."/>
            <person name="Maruyama T."/>
            <person name="Minagawa J."/>
            <person name="Obokata J."/>
            <person name="Shigenobu S."/>
        </authorList>
    </citation>
    <scope>NUCLEOTIDE SEQUENCE [LARGE SCALE GENOMIC DNA]</scope>
</reference>
<accession>A0AAV4A5C8</accession>
<keyword evidence="3" id="KW-1185">Reference proteome</keyword>
<gene>
    <name evidence="2" type="ORF">PoB_002895700</name>
</gene>
<keyword evidence="1" id="KW-1133">Transmembrane helix</keyword>
<dbReference type="Proteomes" id="UP000735302">
    <property type="component" value="Unassembled WGS sequence"/>
</dbReference>
<sequence length="113" mass="13109">MVVTMPNELALRSVGNFLLGFGFQSATVAFTCRKLKKLQIKSFWTWYVRSTKLNYLIHHSKEEFFRMYSCIIGRDPLTRDREGHAPPSRILLSLEKVGKATEIFTHFSPDKIN</sequence>
<keyword evidence="1" id="KW-0472">Membrane</keyword>
<protein>
    <recommendedName>
        <fullName evidence="4">F-box domain-containing protein</fullName>
    </recommendedName>
</protein>
<evidence type="ECO:0000313" key="3">
    <source>
        <dbReference type="Proteomes" id="UP000735302"/>
    </source>
</evidence>
<proteinExistence type="predicted"/>
<feature type="transmembrane region" description="Helical" evidence="1">
    <location>
        <begin position="14"/>
        <end position="32"/>
    </location>
</feature>
<evidence type="ECO:0000256" key="1">
    <source>
        <dbReference type="SAM" id="Phobius"/>
    </source>
</evidence>
<name>A0AAV4A5C8_9GAST</name>
<keyword evidence="1" id="KW-0812">Transmembrane</keyword>
<evidence type="ECO:0000313" key="2">
    <source>
        <dbReference type="EMBL" id="GFO02452.1"/>
    </source>
</evidence>
<organism evidence="2 3">
    <name type="scientific">Plakobranchus ocellatus</name>
    <dbReference type="NCBI Taxonomy" id="259542"/>
    <lineage>
        <taxon>Eukaryota</taxon>
        <taxon>Metazoa</taxon>
        <taxon>Spiralia</taxon>
        <taxon>Lophotrochozoa</taxon>
        <taxon>Mollusca</taxon>
        <taxon>Gastropoda</taxon>
        <taxon>Heterobranchia</taxon>
        <taxon>Euthyneura</taxon>
        <taxon>Panpulmonata</taxon>
        <taxon>Sacoglossa</taxon>
        <taxon>Placobranchoidea</taxon>
        <taxon>Plakobranchidae</taxon>
        <taxon>Plakobranchus</taxon>
    </lineage>
</organism>